<keyword evidence="3" id="KW-1185">Reference proteome</keyword>
<gene>
    <name evidence="2" type="ORF">B0T10DRAFT_563328</name>
</gene>
<dbReference type="EMBL" id="JAGPYM010000015">
    <property type="protein sequence ID" value="KAH6887110.1"/>
    <property type="molecule type" value="Genomic_DNA"/>
</dbReference>
<accession>A0A9P8W0W3</accession>
<feature type="transmembrane region" description="Helical" evidence="1">
    <location>
        <begin position="18"/>
        <end position="35"/>
    </location>
</feature>
<name>A0A9P8W0W3_9HYPO</name>
<keyword evidence="1" id="KW-1133">Transmembrane helix</keyword>
<feature type="transmembrane region" description="Helical" evidence="1">
    <location>
        <begin position="107"/>
        <end position="129"/>
    </location>
</feature>
<feature type="transmembrane region" description="Helical" evidence="1">
    <location>
        <begin position="251"/>
        <end position="271"/>
    </location>
</feature>
<protein>
    <submittedName>
        <fullName evidence="2">Uncharacterized protein</fullName>
    </submittedName>
</protein>
<feature type="transmembrane region" description="Helical" evidence="1">
    <location>
        <begin position="207"/>
        <end position="231"/>
    </location>
</feature>
<evidence type="ECO:0000313" key="3">
    <source>
        <dbReference type="Proteomes" id="UP000777438"/>
    </source>
</evidence>
<proteinExistence type="predicted"/>
<keyword evidence="1" id="KW-0472">Membrane</keyword>
<feature type="transmembrane region" description="Helical" evidence="1">
    <location>
        <begin position="165"/>
        <end position="186"/>
    </location>
</feature>
<sequence>MACPIEGNADVSGVGVRLSIYILCLAGRTLSYLLNQRKGEPAVKFNKAVASLLSVQGLALLCTALFETFNDRLSLFHSIVVLHLLALLGFTLVTRGTHQYNDSERHIVEHILNALTYVLFGVLSCYTWVEAPELGDNPGCNKSVKYVIFGQDIAATTEALRNGMLGASALLSSAFILASLTSILIPRRKKWFPNCRQLFRRYKEDKTAGAVSLGSYVAFAVYVIVSLELIIARNKSIVGDEEWTFGQTLSLFMLIGLVTEFAEAMGWYPIYS</sequence>
<dbReference type="AlphaFoldDB" id="A0A9P8W0W3"/>
<evidence type="ECO:0000313" key="2">
    <source>
        <dbReference type="EMBL" id="KAH6887110.1"/>
    </source>
</evidence>
<keyword evidence="1" id="KW-0812">Transmembrane</keyword>
<feature type="transmembrane region" description="Helical" evidence="1">
    <location>
        <begin position="47"/>
        <end position="69"/>
    </location>
</feature>
<organism evidence="2 3">
    <name type="scientific">Thelonectria olida</name>
    <dbReference type="NCBI Taxonomy" id="1576542"/>
    <lineage>
        <taxon>Eukaryota</taxon>
        <taxon>Fungi</taxon>
        <taxon>Dikarya</taxon>
        <taxon>Ascomycota</taxon>
        <taxon>Pezizomycotina</taxon>
        <taxon>Sordariomycetes</taxon>
        <taxon>Hypocreomycetidae</taxon>
        <taxon>Hypocreales</taxon>
        <taxon>Nectriaceae</taxon>
        <taxon>Thelonectria</taxon>
    </lineage>
</organism>
<reference evidence="2 3" key="1">
    <citation type="journal article" date="2021" name="Nat. Commun.">
        <title>Genetic determinants of endophytism in the Arabidopsis root mycobiome.</title>
        <authorList>
            <person name="Mesny F."/>
            <person name="Miyauchi S."/>
            <person name="Thiergart T."/>
            <person name="Pickel B."/>
            <person name="Atanasova L."/>
            <person name="Karlsson M."/>
            <person name="Huettel B."/>
            <person name="Barry K.W."/>
            <person name="Haridas S."/>
            <person name="Chen C."/>
            <person name="Bauer D."/>
            <person name="Andreopoulos W."/>
            <person name="Pangilinan J."/>
            <person name="LaButti K."/>
            <person name="Riley R."/>
            <person name="Lipzen A."/>
            <person name="Clum A."/>
            <person name="Drula E."/>
            <person name="Henrissat B."/>
            <person name="Kohler A."/>
            <person name="Grigoriev I.V."/>
            <person name="Martin F.M."/>
            <person name="Hacquard S."/>
        </authorList>
    </citation>
    <scope>NUCLEOTIDE SEQUENCE [LARGE SCALE GENOMIC DNA]</scope>
    <source>
        <strain evidence="2 3">MPI-CAGE-CH-0241</strain>
    </source>
</reference>
<evidence type="ECO:0000256" key="1">
    <source>
        <dbReference type="SAM" id="Phobius"/>
    </source>
</evidence>
<feature type="transmembrane region" description="Helical" evidence="1">
    <location>
        <begin position="75"/>
        <end position="95"/>
    </location>
</feature>
<dbReference type="Proteomes" id="UP000777438">
    <property type="component" value="Unassembled WGS sequence"/>
</dbReference>
<dbReference type="OrthoDB" id="3945378at2759"/>
<comment type="caution">
    <text evidence="2">The sequence shown here is derived from an EMBL/GenBank/DDBJ whole genome shotgun (WGS) entry which is preliminary data.</text>
</comment>